<dbReference type="PROSITE" id="PS01124">
    <property type="entry name" value="HTH_ARAC_FAMILY_2"/>
    <property type="match status" value="1"/>
</dbReference>
<dbReference type="Pfam" id="PF12833">
    <property type="entry name" value="HTH_18"/>
    <property type="match status" value="1"/>
</dbReference>
<dbReference type="InterPro" id="IPR018060">
    <property type="entry name" value="HTH_AraC"/>
</dbReference>
<dbReference type="PRINTS" id="PR00032">
    <property type="entry name" value="HTHARAC"/>
</dbReference>
<keyword evidence="1" id="KW-0805">Transcription regulation</keyword>
<dbReference type="SUPFAM" id="SSF46689">
    <property type="entry name" value="Homeodomain-like"/>
    <property type="match status" value="1"/>
</dbReference>
<dbReference type="AlphaFoldDB" id="A0A6J5ECX1"/>
<evidence type="ECO:0000256" key="1">
    <source>
        <dbReference type="ARBA" id="ARBA00023015"/>
    </source>
</evidence>
<dbReference type="RefSeq" id="WP_175228652.1">
    <property type="nucleotide sequence ID" value="NZ_CADIKH010000021.1"/>
</dbReference>
<keyword evidence="6" id="KW-1185">Reference proteome</keyword>
<name>A0A6J5ECX1_9BURK</name>
<protein>
    <submittedName>
        <fullName evidence="5">HTH-type transcriptional activator RhaR</fullName>
    </submittedName>
</protein>
<evidence type="ECO:0000259" key="4">
    <source>
        <dbReference type="PROSITE" id="PS01124"/>
    </source>
</evidence>
<dbReference type="InterPro" id="IPR020449">
    <property type="entry name" value="Tscrpt_reg_AraC-type_HTH"/>
</dbReference>
<dbReference type="InterPro" id="IPR050204">
    <property type="entry name" value="AraC_XylS_family_regulators"/>
</dbReference>
<dbReference type="PROSITE" id="PS00041">
    <property type="entry name" value="HTH_ARAC_FAMILY_1"/>
    <property type="match status" value="1"/>
</dbReference>
<evidence type="ECO:0000313" key="6">
    <source>
        <dbReference type="Proteomes" id="UP000494363"/>
    </source>
</evidence>
<dbReference type="GO" id="GO:0003700">
    <property type="term" value="F:DNA-binding transcription factor activity"/>
    <property type="evidence" value="ECO:0007669"/>
    <property type="project" value="InterPro"/>
</dbReference>
<dbReference type="PANTHER" id="PTHR46796:SF6">
    <property type="entry name" value="ARAC SUBFAMILY"/>
    <property type="match status" value="1"/>
</dbReference>
<proteinExistence type="predicted"/>
<dbReference type="SMART" id="SM00342">
    <property type="entry name" value="HTH_ARAC"/>
    <property type="match status" value="1"/>
</dbReference>
<dbReference type="EMBL" id="CADIKH010000021">
    <property type="protein sequence ID" value="CAB3763156.1"/>
    <property type="molecule type" value="Genomic_DNA"/>
</dbReference>
<sequence>MVRQHGHVPHPSAAARDEHWRDVMRSFSVDTRADPVKSAGSHVKNWCVGRTVILAADLRHQILTPLPGEQSCWSSDYLILKLVGDGRGVIEQNGQMRTLNPGDMVMLDPTARYREIVPEYVTGFGFRIPRASLRERGFRYCLTDALVPDVSSPDVQMVRTLIECLGRQSFASSEHVRLRMSEQLLDLMDIVVNDPLTPYARRTAASIVFKAKRFIARYAGDANLAPSTIAAHVCVSEKHLSRLFKAEGISLMRYVLSVRLERAARVLAATPWRRNLVQDVALQCGFSTASHFSHAFRLRFGMPPSEVHAKSGFLTTPREHQAI</sequence>
<dbReference type="InterPro" id="IPR018062">
    <property type="entry name" value="HTH_AraC-typ_CS"/>
</dbReference>
<dbReference type="PANTHER" id="PTHR46796">
    <property type="entry name" value="HTH-TYPE TRANSCRIPTIONAL ACTIVATOR RHAS-RELATED"/>
    <property type="match status" value="1"/>
</dbReference>
<evidence type="ECO:0000313" key="5">
    <source>
        <dbReference type="EMBL" id="CAB3763156.1"/>
    </source>
</evidence>
<reference evidence="5 6" key="1">
    <citation type="submission" date="2020-04" db="EMBL/GenBank/DDBJ databases">
        <authorList>
            <person name="De Canck E."/>
        </authorList>
    </citation>
    <scope>NUCLEOTIDE SEQUENCE [LARGE SCALE GENOMIC DNA]</scope>
    <source>
        <strain evidence="5 6">LMG 29542</strain>
    </source>
</reference>
<dbReference type="Gene3D" id="1.10.10.60">
    <property type="entry name" value="Homeodomain-like"/>
    <property type="match status" value="1"/>
</dbReference>
<keyword evidence="3" id="KW-0804">Transcription</keyword>
<evidence type="ECO:0000256" key="2">
    <source>
        <dbReference type="ARBA" id="ARBA00023125"/>
    </source>
</evidence>
<evidence type="ECO:0000256" key="3">
    <source>
        <dbReference type="ARBA" id="ARBA00023163"/>
    </source>
</evidence>
<organism evidence="5 6">
    <name type="scientific">Paraburkholderia humisilvae</name>
    <dbReference type="NCBI Taxonomy" id="627669"/>
    <lineage>
        <taxon>Bacteria</taxon>
        <taxon>Pseudomonadati</taxon>
        <taxon>Pseudomonadota</taxon>
        <taxon>Betaproteobacteria</taxon>
        <taxon>Burkholderiales</taxon>
        <taxon>Burkholderiaceae</taxon>
        <taxon>Paraburkholderia</taxon>
    </lineage>
</organism>
<dbReference type="Proteomes" id="UP000494363">
    <property type="component" value="Unassembled WGS sequence"/>
</dbReference>
<dbReference type="Pfam" id="PF14525">
    <property type="entry name" value="AraC_binding_2"/>
    <property type="match status" value="1"/>
</dbReference>
<gene>
    <name evidence="5" type="primary">rhaR_8</name>
    <name evidence="5" type="ORF">LMG29542_04515</name>
</gene>
<accession>A0A6J5ECX1</accession>
<dbReference type="InterPro" id="IPR009057">
    <property type="entry name" value="Homeodomain-like_sf"/>
</dbReference>
<dbReference type="InterPro" id="IPR035418">
    <property type="entry name" value="AraC-bd_2"/>
</dbReference>
<feature type="domain" description="HTH araC/xylS-type" evidence="4">
    <location>
        <begin position="209"/>
        <end position="310"/>
    </location>
</feature>
<dbReference type="GO" id="GO:0043565">
    <property type="term" value="F:sequence-specific DNA binding"/>
    <property type="evidence" value="ECO:0007669"/>
    <property type="project" value="InterPro"/>
</dbReference>
<keyword evidence="2" id="KW-0238">DNA-binding</keyword>